<gene>
    <name evidence="1" type="ORF">ACFP90_03505</name>
</gene>
<protein>
    <submittedName>
        <fullName evidence="1">Uncharacterized protein</fullName>
    </submittedName>
</protein>
<organism evidence="1 2">
    <name type="scientific">Deinococcus multiflagellatus</name>
    <dbReference type="NCBI Taxonomy" id="1656887"/>
    <lineage>
        <taxon>Bacteria</taxon>
        <taxon>Thermotogati</taxon>
        <taxon>Deinococcota</taxon>
        <taxon>Deinococci</taxon>
        <taxon>Deinococcales</taxon>
        <taxon>Deinococcaceae</taxon>
        <taxon>Deinococcus</taxon>
    </lineage>
</organism>
<proteinExistence type="predicted"/>
<keyword evidence="2" id="KW-1185">Reference proteome</keyword>
<accession>A0ABW1ZIJ9</accession>
<dbReference type="EMBL" id="JBHSWB010000001">
    <property type="protein sequence ID" value="MFC6659539.1"/>
    <property type="molecule type" value="Genomic_DNA"/>
</dbReference>
<sequence length="58" mass="6430">MFRLSFWTADEVRHLASQLQVVGPQGPDRPEDLDVLPNVQLALAAALERQTGLLMLVC</sequence>
<comment type="caution">
    <text evidence="1">The sequence shown here is derived from an EMBL/GenBank/DDBJ whole genome shotgun (WGS) entry which is preliminary data.</text>
</comment>
<dbReference type="RefSeq" id="WP_224604107.1">
    <property type="nucleotide sequence ID" value="NZ_JAIQXV010000001.1"/>
</dbReference>
<evidence type="ECO:0000313" key="2">
    <source>
        <dbReference type="Proteomes" id="UP001596317"/>
    </source>
</evidence>
<dbReference type="Proteomes" id="UP001596317">
    <property type="component" value="Unassembled WGS sequence"/>
</dbReference>
<evidence type="ECO:0000313" key="1">
    <source>
        <dbReference type="EMBL" id="MFC6659539.1"/>
    </source>
</evidence>
<name>A0ABW1ZIJ9_9DEIO</name>
<reference evidence="2" key="1">
    <citation type="journal article" date="2019" name="Int. J. Syst. Evol. Microbiol.">
        <title>The Global Catalogue of Microorganisms (GCM) 10K type strain sequencing project: providing services to taxonomists for standard genome sequencing and annotation.</title>
        <authorList>
            <consortium name="The Broad Institute Genomics Platform"/>
            <consortium name="The Broad Institute Genome Sequencing Center for Infectious Disease"/>
            <person name="Wu L."/>
            <person name="Ma J."/>
        </authorList>
    </citation>
    <scope>NUCLEOTIDE SEQUENCE [LARGE SCALE GENOMIC DNA]</scope>
    <source>
        <strain evidence="2">CCUG 63830</strain>
    </source>
</reference>